<evidence type="ECO:0000259" key="8">
    <source>
        <dbReference type="PROSITE" id="PS50926"/>
    </source>
</evidence>
<keyword evidence="7" id="KW-0411">Iron-sulfur</keyword>
<dbReference type="InterPro" id="IPR023404">
    <property type="entry name" value="rSAM_horseshoe"/>
</dbReference>
<dbReference type="PANTHER" id="PTHR43020:SF2">
    <property type="entry name" value="MITOCHONDRIAL TRNA METHYLTHIOTRANSFERASE CDK5RAP1"/>
    <property type="match status" value="1"/>
</dbReference>
<feature type="domain" description="Radical SAM core" evidence="10">
    <location>
        <begin position="140"/>
        <end position="376"/>
    </location>
</feature>
<proteinExistence type="predicted"/>
<dbReference type="Proteomes" id="UP000070175">
    <property type="component" value="Unassembled WGS sequence"/>
</dbReference>
<name>A0A133VQV8_9EURY</name>
<organism evidence="11 12">
    <name type="scientific">candidate division MSBL1 archaeon SCGC-AAA382N08</name>
    <dbReference type="NCBI Taxonomy" id="1698285"/>
    <lineage>
        <taxon>Archaea</taxon>
        <taxon>Methanobacteriati</taxon>
        <taxon>Methanobacteriota</taxon>
        <taxon>candidate division MSBL1</taxon>
    </lineage>
</organism>
<dbReference type="GO" id="GO:0005829">
    <property type="term" value="C:cytosol"/>
    <property type="evidence" value="ECO:0007669"/>
    <property type="project" value="TreeGrafter"/>
</dbReference>
<dbReference type="SFLD" id="SFLDS00029">
    <property type="entry name" value="Radical_SAM"/>
    <property type="match status" value="1"/>
</dbReference>
<dbReference type="GO" id="GO:0046872">
    <property type="term" value="F:metal ion binding"/>
    <property type="evidence" value="ECO:0007669"/>
    <property type="project" value="UniProtKB-KW"/>
</dbReference>
<evidence type="ECO:0000256" key="5">
    <source>
        <dbReference type="ARBA" id="ARBA00022723"/>
    </source>
</evidence>
<dbReference type="Pfam" id="PF01938">
    <property type="entry name" value="TRAM"/>
    <property type="match status" value="1"/>
</dbReference>
<dbReference type="Pfam" id="PF00919">
    <property type="entry name" value="UPF0004"/>
    <property type="match status" value="1"/>
</dbReference>
<evidence type="ECO:0000256" key="4">
    <source>
        <dbReference type="ARBA" id="ARBA00022691"/>
    </source>
</evidence>
<dbReference type="PATRIC" id="fig|1698285.3.peg.4"/>
<dbReference type="FunFam" id="3.40.50.12160:FF:000003">
    <property type="entry name" value="CDK5 regulatory subunit-associated protein 1"/>
    <property type="match status" value="1"/>
</dbReference>
<dbReference type="NCBIfam" id="TIGR00089">
    <property type="entry name" value="MiaB/RimO family radical SAM methylthiotransferase"/>
    <property type="match status" value="1"/>
</dbReference>
<dbReference type="InterPro" id="IPR006638">
    <property type="entry name" value="Elp3/MiaA/NifB-like_rSAM"/>
</dbReference>
<feature type="domain" description="TRAM" evidence="8">
    <location>
        <begin position="379"/>
        <end position="437"/>
    </location>
</feature>
<dbReference type="PANTHER" id="PTHR43020">
    <property type="entry name" value="CDK5 REGULATORY SUBUNIT-ASSOCIATED PROTEIN 1"/>
    <property type="match status" value="1"/>
</dbReference>
<comment type="cofactor">
    <cofactor evidence="1">
        <name>[4Fe-4S] cluster</name>
        <dbReference type="ChEBI" id="CHEBI:49883"/>
    </cofactor>
</comment>
<dbReference type="InterPro" id="IPR005839">
    <property type="entry name" value="Methylthiotransferase"/>
</dbReference>
<gene>
    <name evidence="11" type="ORF">AKJ56_00020</name>
</gene>
<dbReference type="AlphaFoldDB" id="A0A133VQV8"/>
<dbReference type="PROSITE" id="PS01278">
    <property type="entry name" value="MTTASE_RADICAL"/>
    <property type="match status" value="1"/>
</dbReference>
<dbReference type="InterPro" id="IPR058240">
    <property type="entry name" value="rSAM_sf"/>
</dbReference>
<evidence type="ECO:0000256" key="7">
    <source>
        <dbReference type="ARBA" id="ARBA00023014"/>
    </source>
</evidence>
<dbReference type="SUPFAM" id="SSF102114">
    <property type="entry name" value="Radical SAM enzymes"/>
    <property type="match status" value="1"/>
</dbReference>
<comment type="caution">
    <text evidence="11">The sequence shown here is derived from an EMBL/GenBank/DDBJ whole genome shotgun (WGS) entry which is preliminary data.</text>
</comment>
<evidence type="ECO:0000313" key="11">
    <source>
        <dbReference type="EMBL" id="KXB08836.1"/>
    </source>
</evidence>
<feature type="domain" description="MTTase N-terminal" evidence="9">
    <location>
        <begin position="1"/>
        <end position="114"/>
    </location>
</feature>
<dbReference type="CDD" id="cd01335">
    <property type="entry name" value="Radical_SAM"/>
    <property type="match status" value="1"/>
</dbReference>
<dbReference type="NCBIfam" id="TIGR01574">
    <property type="entry name" value="miaB-methiolase"/>
    <property type="match status" value="1"/>
</dbReference>
<dbReference type="PROSITE" id="PS51449">
    <property type="entry name" value="MTTASE_N"/>
    <property type="match status" value="1"/>
</dbReference>
<dbReference type="InterPro" id="IPR020612">
    <property type="entry name" value="Methylthiotransferase_CS"/>
</dbReference>
<dbReference type="InterPro" id="IPR002792">
    <property type="entry name" value="TRAM_dom"/>
</dbReference>
<dbReference type="SFLD" id="SFLDG01082">
    <property type="entry name" value="B12-binding_domain_containing"/>
    <property type="match status" value="1"/>
</dbReference>
<evidence type="ECO:0000256" key="1">
    <source>
        <dbReference type="ARBA" id="ARBA00001966"/>
    </source>
</evidence>
<dbReference type="FunFam" id="3.80.30.20:FF:000001">
    <property type="entry name" value="tRNA-2-methylthio-N(6)-dimethylallyladenosine synthase 2"/>
    <property type="match status" value="1"/>
</dbReference>
<dbReference type="SMART" id="SM00729">
    <property type="entry name" value="Elp3"/>
    <property type="match status" value="1"/>
</dbReference>
<dbReference type="Pfam" id="PF04055">
    <property type="entry name" value="Radical_SAM"/>
    <property type="match status" value="1"/>
</dbReference>
<evidence type="ECO:0000259" key="10">
    <source>
        <dbReference type="PROSITE" id="PS51918"/>
    </source>
</evidence>
<dbReference type="Gene3D" id="3.80.30.20">
    <property type="entry name" value="tm_1862 like domain"/>
    <property type="match status" value="1"/>
</dbReference>
<keyword evidence="5" id="KW-0479">Metal-binding</keyword>
<evidence type="ECO:0000256" key="3">
    <source>
        <dbReference type="ARBA" id="ARBA00022485"/>
    </source>
</evidence>
<dbReference type="GO" id="GO:0051539">
    <property type="term" value="F:4 iron, 4 sulfur cluster binding"/>
    <property type="evidence" value="ECO:0007669"/>
    <property type="project" value="UniProtKB-KW"/>
</dbReference>
<dbReference type="EMBL" id="LHYJ01000001">
    <property type="protein sequence ID" value="KXB08836.1"/>
    <property type="molecule type" value="Genomic_DNA"/>
</dbReference>
<dbReference type="PROSITE" id="PS51918">
    <property type="entry name" value="RADICAL_SAM"/>
    <property type="match status" value="1"/>
</dbReference>
<accession>A0A133VQV8</accession>
<dbReference type="GO" id="GO:0035597">
    <property type="term" value="F:tRNA-2-methylthio-N(6)-dimethylallyladenosine(37) synthase activity"/>
    <property type="evidence" value="ECO:0007669"/>
    <property type="project" value="TreeGrafter"/>
</dbReference>
<keyword evidence="12" id="KW-1185">Reference proteome</keyword>
<evidence type="ECO:0000256" key="2">
    <source>
        <dbReference type="ARBA" id="ARBA00021508"/>
    </source>
</evidence>
<evidence type="ECO:0000259" key="9">
    <source>
        <dbReference type="PROSITE" id="PS51449"/>
    </source>
</evidence>
<dbReference type="InterPro" id="IPR013848">
    <property type="entry name" value="Methylthiotransferase_N"/>
</dbReference>
<dbReference type="InterPro" id="IPR007197">
    <property type="entry name" value="rSAM"/>
</dbReference>
<keyword evidence="4" id="KW-0949">S-adenosyl-L-methionine</keyword>
<evidence type="ECO:0000313" key="12">
    <source>
        <dbReference type="Proteomes" id="UP000070175"/>
    </source>
</evidence>
<dbReference type="Gene3D" id="3.40.50.12160">
    <property type="entry name" value="Methylthiotransferase, N-terminal domain"/>
    <property type="match status" value="1"/>
</dbReference>
<dbReference type="InterPro" id="IPR038135">
    <property type="entry name" value="Methylthiotransferase_N_sf"/>
</dbReference>
<protein>
    <recommendedName>
        <fullName evidence="2">Probable threonylcarbamoyladenosine tRNA methylthiotransferase</fullName>
    </recommendedName>
</protein>
<dbReference type="PROSITE" id="PS50926">
    <property type="entry name" value="TRAM"/>
    <property type="match status" value="1"/>
</dbReference>
<keyword evidence="6" id="KW-0408">Iron</keyword>
<dbReference type="SFLD" id="SFLDG01061">
    <property type="entry name" value="methylthiotransferase"/>
    <property type="match status" value="1"/>
</dbReference>
<reference evidence="11 12" key="1">
    <citation type="journal article" date="2016" name="Sci. Rep.">
        <title>Metabolic traits of an uncultured archaeal lineage -MSBL1- from brine pools of the Red Sea.</title>
        <authorList>
            <person name="Mwirichia R."/>
            <person name="Alam I."/>
            <person name="Rashid M."/>
            <person name="Vinu M."/>
            <person name="Ba-Alawi W."/>
            <person name="Anthony Kamau A."/>
            <person name="Kamanda Ngugi D."/>
            <person name="Goker M."/>
            <person name="Klenk H.P."/>
            <person name="Bajic V."/>
            <person name="Stingl U."/>
        </authorList>
    </citation>
    <scope>NUCLEOTIDE SEQUENCE [LARGE SCALE GENOMIC DNA]</scope>
    <source>
        <strain evidence="11">SCGC-AAA382N08</strain>
    </source>
</reference>
<sequence length="437" mass="50855">MRYHIETFGCQMNNNDSERIAHYLERCNYQPASSLKEADLIVVNMCSVRQSAVDRVYGLIPKFKELKKKNPDLKTVLTGCVLKQDQKKLKSKFDYILSKKTLRQWDQFLEQDQWDYLPDPRNEKFQQQYDADYFEIPPKNQEKARVYVPISTGCDNFCSFCVVPHARGPEVCRDPNEIEQEVRQAVKRGAKEIWLLGQNVNSYQQRTDRKKITFADLLRRVSDIEGKFRIKFTSSNPEDFDQRSIEALAELDRVAPYLNLPLQSGNDEILDKMNRPYSVQQYQRVVQETRKAFQRKNSGPLSLSTDIIVGFPGETKRQFRDTVEVFKEMKFDMAYIAQYSPRPRTAASKLKDDVSQEEKKRREKVLTEILKRQALEFNRQFTGETTTVVTLNKEQRLIGKTKQNKTVKFPGSKDLIGKFASVKVKKASPWGLTGKLI</sequence>
<keyword evidence="3" id="KW-0004">4Fe-4S</keyword>
<evidence type="ECO:0000256" key="6">
    <source>
        <dbReference type="ARBA" id="ARBA00023004"/>
    </source>
</evidence>